<organism evidence="4 5">
    <name type="scientific">Polyplax serrata</name>
    <name type="common">Common mouse louse</name>
    <dbReference type="NCBI Taxonomy" id="468196"/>
    <lineage>
        <taxon>Eukaryota</taxon>
        <taxon>Metazoa</taxon>
        <taxon>Ecdysozoa</taxon>
        <taxon>Arthropoda</taxon>
        <taxon>Hexapoda</taxon>
        <taxon>Insecta</taxon>
        <taxon>Pterygota</taxon>
        <taxon>Neoptera</taxon>
        <taxon>Paraneoptera</taxon>
        <taxon>Psocodea</taxon>
        <taxon>Troctomorpha</taxon>
        <taxon>Phthiraptera</taxon>
        <taxon>Anoplura</taxon>
        <taxon>Polyplacidae</taxon>
        <taxon>Polyplax</taxon>
    </lineage>
</organism>
<feature type="domain" description="FUZ/MON1/HPS1 first Longin" evidence="1">
    <location>
        <begin position="3"/>
        <end position="149"/>
    </location>
</feature>
<feature type="domain" description="FUZ/MON1/HPS1 second Longin" evidence="2">
    <location>
        <begin position="193"/>
        <end position="318"/>
    </location>
</feature>
<dbReference type="GO" id="GO:0016192">
    <property type="term" value="P:vesicle-mediated transport"/>
    <property type="evidence" value="ECO:0007669"/>
    <property type="project" value="InterPro"/>
</dbReference>
<evidence type="ECO:0000259" key="2">
    <source>
        <dbReference type="Pfam" id="PF19037"/>
    </source>
</evidence>
<dbReference type="Proteomes" id="UP001372834">
    <property type="component" value="Unassembled WGS sequence"/>
</dbReference>
<name>A0AAN8SAS2_POLSC</name>
<sequence length="641" mass="73384">MQCILVFDQLNDILYSKCNKKFIRHALSVAKTQGLVPNDDRHDSDLTQLTSDVVIQLFSPIITSQRLMTCQFGNSYTSIQCDNSVNLVFNEYMGYLFVYIGALPVEKLNRQLGICISLVKHLCGPDIPLLKSNIERSCLLSALMDTWLYLRETDQAVLVEAVEQLLVNNDLSVTTLKTLQSAVNKIQQQTEFSKIHSLLLVRNKFVSLYSSRTAEDLIPADIMFFGLLAEYLGSAETISKSNDQEDSDNLLCYSLFNSNSDSTHYSESKCSKKQNFQTVIEGMYSLIVLLNENRPYVVHIGRLDENVYLFLVLECGNSSVSTGLNDAFSALNALQSMQVQKDIEGVRHAFDFLDAGMKKIFDGARKFKNSKPIDMCHKNLNSKWGFLRKKYAEFIKNPDSECIVQIESSTSRFLDCLKLLLELTCLDETILFENRSVIESVFLTVKNHLRDFSQFLQVKVLRNFTLTSRASLTINKYLEEFPGLVHFIYIDRHQHRLTAPTLDFTHEETAVLTRKQLWSMVDYSRSQLQEGHLSMMWKDTTFNYAYFLWFEKPSGSPLKPKIYPTAVVKNFPPPGIFIEDFYRRLIEACFPKISPRDVRCYELFCIHLGLATSSCVLEHSRRLAATIWEVTGLPVNPVDFL</sequence>
<proteinExistence type="predicted"/>
<dbReference type="PANTHER" id="PTHR12761">
    <property type="entry name" value="HERMANSKY-PUDLAK SYNDROME PROTEIN 1"/>
    <property type="match status" value="1"/>
</dbReference>
<evidence type="ECO:0008006" key="6">
    <source>
        <dbReference type="Google" id="ProtNLM"/>
    </source>
</evidence>
<dbReference type="InterPro" id="IPR043970">
    <property type="entry name" value="FUZ/MON1/HPS1_longin_3"/>
</dbReference>
<comment type="caution">
    <text evidence="4">The sequence shown here is derived from an EMBL/GenBank/DDBJ whole genome shotgun (WGS) entry which is preliminary data.</text>
</comment>
<evidence type="ECO:0000259" key="3">
    <source>
        <dbReference type="Pfam" id="PF19038"/>
    </source>
</evidence>
<dbReference type="PANTHER" id="PTHR12761:SF1">
    <property type="entry name" value="BLOC-3 COMPLEX MEMBER HPS1"/>
    <property type="match status" value="1"/>
</dbReference>
<evidence type="ECO:0000259" key="1">
    <source>
        <dbReference type="Pfam" id="PF19036"/>
    </source>
</evidence>
<accession>A0AAN8SAS2</accession>
<dbReference type="InterPro" id="IPR043972">
    <property type="entry name" value="FUZ/MON1/HPS1_longin_1"/>
</dbReference>
<evidence type="ECO:0000313" key="4">
    <source>
        <dbReference type="EMBL" id="KAK6642771.1"/>
    </source>
</evidence>
<reference evidence="4 5" key="1">
    <citation type="submission" date="2023-10" db="EMBL/GenBank/DDBJ databases">
        <title>Genomes of two closely related lineages of the louse Polyplax serrata with different host specificities.</title>
        <authorList>
            <person name="Martinu J."/>
            <person name="Tarabai H."/>
            <person name="Stefka J."/>
            <person name="Hypsa V."/>
        </authorList>
    </citation>
    <scope>NUCLEOTIDE SEQUENCE [LARGE SCALE GENOMIC DNA]</scope>
    <source>
        <strain evidence="4">HR10_N</strain>
    </source>
</reference>
<dbReference type="Pfam" id="PF19038">
    <property type="entry name" value="Fuz_longin_3"/>
    <property type="match status" value="1"/>
</dbReference>
<dbReference type="GO" id="GO:0005085">
    <property type="term" value="F:guanyl-nucleotide exchange factor activity"/>
    <property type="evidence" value="ECO:0007669"/>
    <property type="project" value="TreeGrafter"/>
</dbReference>
<evidence type="ECO:0000313" key="5">
    <source>
        <dbReference type="Proteomes" id="UP001372834"/>
    </source>
</evidence>
<dbReference type="InterPro" id="IPR043971">
    <property type="entry name" value="FUZ/MON1/HPS1_longin_2"/>
</dbReference>
<feature type="domain" description="FUZ/MON1/HPS1 third Longin" evidence="3">
    <location>
        <begin position="483"/>
        <end position="629"/>
    </location>
</feature>
<dbReference type="AlphaFoldDB" id="A0AAN8SAS2"/>
<protein>
    <recommendedName>
        <fullName evidence="6">Hermansky-Pudlak syndrome 1 protein homolog</fullName>
    </recommendedName>
</protein>
<dbReference type="Pfam" id="PF19037">
    <property type="entry name" value="Fuz_longin_2"/>
    <property type="match status" value="1"/>
</dbReference>
<dbReference type="InterPro" id="IPR026053">
    <property type="entry name" value="HPS1"/>
</dbReference>
<dbReference type="EMBL" id="JAWJWE010000002">
    <property type="protein sequence ID" value="KAK6642771.1"/>
    <property type="molecule type" value="Genomic_DNA"/>
</dbReference>
<gene>
    <name evidence="4" type="ORF">RUM43_004273</name>
</gene>
<dbReference type="GO" id="GO:0031085">
    <property type="term" value="C:BLOC-3 complex"/>
    <property type="evidence" value="ECO:0007669"/>
    <property type="project" value="TreeGrafter"/>
</dbReference>
<dbReference type="Pfam" id="PF19036">
    <property type="entry name" value="Fuz_longin_1"/>
    <property type="match status" value="1"/>
</dbReference>